<dbReference type="EMBL" id="VDMD01000002">
    <property type="protein sequence ID" value="TRM67489.1"/>
    <property type="molecule type" value="Genomic_DNA"/>
</dbReference>
<dbReference type="Gene3D" id="3.80.10.10">
    <property type="entry name" value="Ribonuclease Inhibitor"/>
    <property type="match status" value="1"/>
</dbReference>
<keyword evidence="3" id="KW-1185">Reference proteome</keyword>
<dbReference type="Pfam" id="PF12937">
    <property type="entry name" value="F-box-like"/>
    <property type="match status" value="1"/>
</dbReference>
<proteinExistence type="predicted"/>
<feature type="domain" description="F-box" evidence="1">
    <location>
        <begin position="82"/>
        <end position="136"/>
    </location>
</feature>
<dbReference type="AlphaFoldDB" id="A0A550CRU4"/>
<name>A0A550CRU4_9AGAR</name>
<dbReference type="InterPro" id="IPR001810">
    <property type="entry name" value="F-box_dom"/>
</dbReference>
<dbReference type="InterPro" id="IPR032675">
    <property type="entry name" value="LRR_dom_sf"/>
</dbReference>
<dbReference type="PROSITE" id="PS50181">
    <property type="entry name" value="FBOX"/>
    <property type="match status" value="1"/>
</dbReference>
<evidence type="ECO:0000313" key="2">
    <source>
        <dbReference type="EMBL" id="TRM67489.1"/>
    </source>
</evidence>
<evidence type="ECO:0000259" key="1">
    <source>
        <dbReference type="PROSITE" id="PS50181"/>
    </source>
</evidence>
<sequence>MVPRTMDQYAKMPDERLEVSYKPEHSYHGFRWGTVQRLSQPLLLLPELRADLEGSLKIAKLDEHVASISAQLTAIISYRNLFAPVSRLPDELVAEIFRHYAHASICFPCLAWTKLMSVCRRWHDIGISTPFLWSDIHINPSRFGRLKLPVKQLRLSGAHPLTVSLDLPHQGQLVVLLSRKGLGQHLCRIKSLEVEASPYAIEELLLPITRTKGNILRSLSLSAAADNHIDDDVTVLSSETTQIVMQHIQVLKLDKVEVDWTFLHALTSLTVHASIPSEWSWQTPDMHLNVSALIALLRRSRALEYLSLRSCITADDAEQAMDIVSHHQLQNRSKLPLPPLKRIHWADDFPYDNRRSMCKLLIQVLDAFMQAGAQLDDVTLDGFTTYQISMEVLKSLAECVTNKRVIMDGQVKELYEIEFALLEWCETEEESLYEGTDSDGW</sequence>
<dbReference type="InterPro" id="IPR036047">
    <property type="entry name" value="F-box-like_dom_sf"/>
</dbReference>
<comment type="caution">
    <text evidence="2">The sequence shown here is derived from an EMBL/GenBank/DDBJ whole genome shotgun (WGS) entry which is preliminary data.</text>
</comment>
<evidence type="ECO:0000313" key="3">
    <source>
        <dbReference type="Proteomes" id="UP000320762"/>
    </source>
</evidence>
<organism evidence="2 3">
    <name type="scientific">Schizophyllum amplum</name>
    <dbReference type="NCBI Taxonomy" id="97359"/>
    <lineage>
        <taxon>Eukaryota</taxon>
        <taxon>Fungi</taxon>
        <taxon>Dikarya</taxon>
        <taxon>Basidiomycota</taxon>
        <taxon>Agaricomycotina</taxon>
        <taxon>Agaricomycetes</taxon>
        <taxon>Agaricomycetidae</taxon>
        <taxon>Agaricales</taxon>
        <taxon>Schizophyllaceae</taxon>
        <taxon>Schizophyllum</taxon>
    </lineage>
</organism>
<accession>A0A550CRU4</accession>
<gene>
    <name evidence="2" type="ORF">BD626DRAFT_625931</name>
</gene>
<dbReference type="Proteomes" id="UP000320762">
    <property type="component" value="Unassembled WGS sequence"/>
</dbReference>
<dbReference type="CDD" id="cd09917">
    <property type="entry name" value="F-box_SF"/>
    <property type="match status" value="1"/>
</dbReference>
<reference evidence="2 3" key="1">
    <citation type="journal article" date="2019" name="New Phytol.">
        <title>Comparative genomics reveals unique wood-decay strategies and fruiting body development in the Schizophyllaceae.</title>
        <authorList>
            <person name="Almasi E."/>
            <person name="Sahu N."/>
            <person name="Krizsan K."/>
            <person name="Balint B."/>
            <person name="Kovacs G.M."/>
            <person name="Kiss B."/>
            <person name="Cseklye J."/>
            <person name="Drula E."/>
            <person name="Henrissat B."/>
            <person name="Nagy I."/>
            <person name="Chovatia M."/>
            <person name="Adam C."/>
            <person name="LaButti K."/>
            <person name="Lipzen A."/>
            <person name="Riley R."/>
            <person name="Grigoriev I.V."/>
            <person name="Nagy L.G."/>
        </authorList>
    </citation>
    <scope>NUCLEOTIDE SEQUENCE [LARGE SCALE GENOMIC DNA]</scope>
    <source>
        <strain evidence="2 3">NL-1724</strain>
    </source>
</reference>
<dbReference type="OrthoDB" id="2884925at2759"/>
<dbReference type="SUPFAM" id="SSF81383">
    <property type="entry name" value="F-box domain"/>
    <property type="match status" value="1"/>
</dbReference>
<protein>
    <recommendedName>
        <fullName evidence="1">F-box domain-containing protein</fullName>
    </recommendedName>
</protein>